<evidence type="ECO:0000256" key="6">
    <source>
        <dbReference type="ARBA" id="ARBA00022960"/>
    </source>
</evidence>
<dbReference type="AlphaFoldDB" id="Q2RVU0"/>
<dbReference type="PANTHER" id="PTHR43024">
    <property type="entry name" value="UDP-N-ACETYLMURAMOYL-TRIPEPTIDE--D-ALANYL-D-ALANINE LIGASE"/>
    <property type="match status" value="1"/>
</dbReference>
<evidence type="ECO:0000256" key="3">
    <source>
        <dbReference type="ARBA" id="ARBA00022618"/>
    </source>
</evidence>
<dbReference type="UniPathway" id="UPA00219"/>
<evidence type="ECO:0000256" key="1">
    <source>
        <dbReference type="ARBA" id="ARBA00022490"/>
    </source>
</evidence>
<keyword evidence="2 10" id="KW-0436">Ligase</keyword>
<dbReference type="InterPro" id="IPR051046">
    <property type="entry name" value="MurCDEF_CellWall_CoF430Synth"/>
</dbReference>
<evidence type="ECO:0000259" key="13">
    <source>
        <dbReference type="Pfam" id="PF02875"/>
    </source>
</evidence>
<dbReference type="PhylomeDB" id="Q2RVU0"/>
<feature type="domain" description="Mur ligase N-terminal catalytic" evidence="12">
    <location>
        <begin position="37"/>
        <end position="82"/>
    </location>
</feature>
<keyword evidence="6 10" id="KW-0133">Cell shape</keyword>
<comment type="catalytic activity">
    <reaction evidence="10 11">
        <text>D-alanyl-D-alanine + UDP-N-acetyl-alpha-D-muramoyl-L-alanyl-gamma-D-glutamyl-meso-2,6-diaminopimelate + ATP = UDP-N-acetyl-alpha-D-muramoyl-L-alanyl-gamma-D-glutamyl-meso-2,6-diaminopimeloyl-D-alanyl-D-alanine + ADP + phosphate + H(+)</text>
        <dbReference type="Rhea" id="RHEA:28374"/>
        <dbReference type="ChEBI" id="CHEBI:15378"/>
        <dbReference type="ChEBI" id="CHEBI:30616"/>
        <dbReference type="ChEBI" id="CHEBI:43474"/>
        <dbReference type="ChEBI" id="CHEBI:57822"/>
        <dbReference type="ChEBI" id="CHEBI:61386"/>
        <dbReference type="ChEBI" id="CHEBI:83905"/>
        <dbReference type="ChEBI" id="CHEBI:456216"/>
        <dbReference type="EC" id="6.3.2.10"/>
    </reaction>
</comment>
<dbReference type="GO" id="GO:0008360">
    <property type="term" value="P:regulation of cell shape"/>
    <property type="evidence" value="ECO:0007669"/>
    <property type="project" value="UniProtKB-KW"/>
</dbReference>
<proteinExistence type="inferred from homology"/>
<dbReference type="GO" id="GO:0009252">
    <property type="term" value="P:peptidoglycan biosynthetic process"/>
    <property type="evidence" value="ECO:0007669"/>
    <property type="project" value="UniProtKB-UniRule"/>
</dbReference>
<dbReference type="GO" id="GO:0047480">
    <property type="term" value="F:UDP-N-acetylmuramoyl-tripeptide-D-alanyl-D-alanine ligase activity"/>
    <property type="evidence" value="ECO:0007669"/>
    <property type="project" value="UniProtKB-UniRule"/>
</dbReference>
<keyword evidence="1 10" id="KW-0963">Cytoplasm</keyword>
<gene>
    <name evidence="10" type="primary">murF</name>
    <name evidence="15" type="ordered locus">Rru_A0954</name>
</gene>
<evidence type="ECO:0000256" key="5">
    <source>
        <dbReference type="ARBA" id="ARBA00022840"/>
    </source>
</evidence>
<dbReference type="GO" id="GO:0005524">
    <property type="term" value="F:ATP binding"/>
    <property type="evidence" value="ECO:0007669"/>
    <property type="project" value="UniProtKB-UniRule"/>
</dbReference>
<sequence>MKTSPLPAERATPLVLWTAATAAAALGIAASGAWTATGVCIDSRAVVAGDLFIALAGERTDGHAHVEAALTAGASAALVSRIPAGIATDRLLVVEDTLEGLWALARASRARFAGKLVGVTGSLGKTGTKEMLTQALGRFGRVHATEGNLNNHFGLPLTLARMPADTDLAVIELGMNHPGELGPLARLARPHVAIITNVAAVHLEFFDSVEAIADAKAEILEGVEPGGTVVLNRDNRFFERLRRAAAARGIDKTLSFGNHIGADARVLDCAVDANGTAVFALIGDDPLAYRMAVEGRHWALNSLGVLAVVRALGLDIHSAANGLANVVPPRGRGRRQSVSLGGDGAIQVIDDAYNASPESVIAALTTLSMTRPGPRGRRIAVLGDMLELGPQAAKLHADLAKISVERGIDLVYTAGPLMAHLHDALPASRRGGHAPDADALTPLVLAALRPGDVVMVKGSKGSLVSRTVTALLALDRRAEAGLSAADTP</sequence>
<dbReference type="Gene3D" id="3.40.1390.10">
    <property type="entry name" value="MurE/MurF, N-terminal domain"/>
    <property type="match status" value="1"/>
</dbReference>
<dbReference type="PANTHER" id="PTHR43024:SF1">
    <property type="entry name" value="UDP-N-ACETYLMURAMOYL-TRIPEPTIDE--D-ALANYL-D-ALANINE LIGASE"/>
    <property type="match status" value="1"/>
</dbReference>
<evidence type="ECO:0000256" key="11">
    <source>
        <dbReference type="RuleBase" id="RU004136"/>
    </source>
</evidence>
<feature type="domain" description="Mur ligase central" evidence="14">
    <location>
        <begin position="119"/>
        <end position="309"/>
    </location>
</feature>
<dbReference type="KEGG" id="rru:Rru_A0954"/>
<dbReference type="NCBIfam" id="TIGR01143">
    <property type="entry name" value="murF"/>
    <property type="match status" value="1"/>
</dbReference>
<evidence type="ECO:0000259" key="14">
    <source>
        <dbReference type="Pfam" id="PF08245"/>
    </source>
</evidence>
<protein>
    <recommendedName>
        <fullName evidence="10 11">UDP-N-acetylmuramoyl-tripeptide--D-alanyl-D-alanine ligase</fullName>
        <ecNumber evidence="10 11">6.3.2.10</ecNumber>
    </recommendedName>
    <alternativeName>
        <fullName evidence="10">D-alanyl-D-alanine-adding enzyme</fullName>
    </alternativeName>
</protein>
<evidence type="ECO:0000259" key="12">
    <source>
        <dbReference type="Pfam" id="PF01225"/>
    </source>
</evidence>
<dbReference type="InterPro" id="IPR004101">
    <property type="entry name" value="Mur_ligase_C"/>
</dbReference>
<keyword evidence="16" id="KW-1185">Reference proteome</keyword>
<dbReference type="Gene3D" id="3.40.1190.10">
    <property type="entry name" value="Mur-like, catalytic domain"/>
    <property type="match status" value="1"/>
</dbReference>
<dbReference type="Pfam" id="PF02875">
    <property type="entry name" value="Mur_ligase_C"/>
    <property type="match status" value="1"/>
</dbReference>
<dbReference type="SUPFAM" id="SSF53244">
    <property type="entry name" value="MurD-like peptide ligases, peptide-binding domain"/>
    <property type="match status" value="1"/>
</dbReference>
<keyword evidence="8 10" id="KW-0131">Cell cycle</keyword>
<evidence type="ECO:0000256" key="8">
    <source>
        <dbReference type="ARBA" id="ARBA00023306"/>
    </source>
</evidence>
<dbReference type="InterPro" id="IPR005863">
    <property type="entry name" value="UDP-N-AcMur_synth"/>
</dbReference>
<comment type="pathway">
    <text evidence="10 11">Cell wall biogenesis; peptidoglycan biosynthesis.</text>
</comment>
<dbReference type="STRING" id="269796.Rru_A0954"/>
<comment type="function">
    <text evidence="10 11">Involved in cell wall formation. Catalyzes the final step in the synthesis of UDP-N-acetylmuramoyl-pentapeptide, the precursor of murein.</text>
</comment>
<dbReference type="RefSeq" id="WP_011388709.1">
    <property type="nucleotide sequence ID" value="NC_007643.1"/>
</dbReference>
<dbReference type="EC" id="6.3.2.10" evidence="10 11"/>
<evidence type="ECO:0000256" key="9">
    <source>
        <dbReference type="ARBA" id="ARBA00023316"/>
    </source>
</evidence>
<dbReference type="InterPro" id="IPR035911">
    <property type="entry name" value="MurE/MurF_N"/>
</dbReference>
<evidence type="ECO:0000256" key="10">
    <source>
        <dbReference type="HAMAP-Rule" id="MF_02019"/>
    </source>
</evidence>
<evidence type="ECO:0000313" key="16">
    <source>
        <dbReference type="Proteomes" id="UP000001929"/>
    </source>
</evidence>
<reference evidence="15 16" key="1">
    <citation type="journal article" date="2011" name="Stand. Genomic Sci.">
        <title>Complete genome sequence of Rhodospirillum rubrum type strain (S1).</title>
        <authorList>
            <person name="Munk A.C."/>
            <person name="Copeland A."/>
            <person name="Lucas S."/>
            <person name="Lapidus A."/>
            <person name="Del Rio T.G."/>
            <person name="Barry K."/>
            <person name="Detter J.C."/>
            <person name="Hammon N."/>
            <person name="Israni S."/>
            <person name="Pitluck S."/>
            <person name="Brettin T."/>
            <person name="Bruce D."/>
            <person name="Han C."/>
            <person name="Tapia R."/>
            <person name="Gilna P."/>
            <person name="Schmutz J."/>
            <person name="Larimer F."/>
            <person name="Land M."/>
            <person name="Kyrpides N.C."/>
            <person name="Mavromatis K."/>
            <person name="Richardson P."/>
            <person name="Rohde M."/>
            <person name="Goker M."/>
            <person name="Klenk H.P."/>
            <person name="Zhang Y."/>
            <person name="Roberts G.P."/>
            <person name="Reslewic S."/>
            <person name="Schwartz D.C."/>
        </authorList>
    </citation>
    <scope>NUCLEOTIDE SEQUENCE [LARGE SCALE GENOMIC DNA]</scope>
    <source>
        <strain evidence="16">ATCC 11170 / ATH 1.1.1 / DSM 467 / LMG 4362 / NCIMB 8255 / S1</strain>
    </source>
</reference>
<dbReference type="GO" id="GO:0051301">
    <property type="term" value="P:cell division"/>
    <property type="evidence" value="ECO:0007669"/>
    <property type="project" value="UniProtKB-KW"/>
</dbReference>
<keyword evidence="9 10" id="KW-0961">Cell wall biogenesis/degradation</keyword>
<dbReference type="Proteomes" id="UP000001929">
    <property type="component" value="Chromosome"/>
</dbReference>
<dbReference type="Pfam" id="PF08245">
    <property type="entry name" value="Mur_ligase_M"/>
    <property type="match status" value="1"/>
</dbReference>
<accession>Q2RVU0</accession>
<dbReference type="InterPro" id="IPR013221">
    <property type="entry name" value="Mur_ligase_cen"/>
</dbReference>
<dbReference type="eggNOG" id="COG0770">
    <property type="taxonomic scope" value="Bacteria"/>
</dbReference>
<dbReference type="GO" id="GO:0071555">
    <property type="term" value="P:cell wall organization"/>
    <property type="evidence" value="ECO:0007669"/>
    <property type="project" value="UniProtKB-KW"/>
</dbReference>
<dbReference type="InterPro" id="IPR000713">
    <property type="entry name" value="Mur_ligase_N"/>
</dbReference>
<evidence type="ECO:0000256" key="4">
    <source>
        <dbReference type="ARBA" id="ARBA00022741"/>
    </source>
</evidence>
<dbReference type="InterPro" id="IPR036565">
    <property type="entry name" value="Mur-like_cat_sf"/>
</dbReference>
<dbReference type="Gene3D" id="3.90.190.20">
    <property type="entry name" value="Mur ligase, C-terminal domain"/>
    <property type="match status" value="1"/>
</dbReference>
<keyword evidence="4 10" id="KW-0547">Nucleotide-binding</keyword>
<name>Q2RVU0_RHORT</name>
<organism evidence="15 16">
    <name type="scientific">Rhodospirillum rubrum (strain ATCC 11170 / ATH 1.1.1 / DSM 467 / LMG 4362 / NCIMB 8255 / S1)</name>
    <dbReference type="NCBI Taxonomy" id="269796"/>
    <lineage>
        <taxon>Bacteria</taxon>
        <taxon>Pseudomonadati</taxon>
        <taxon>Pseudomonadota</taxon>
        <taxon>Alphaproteobacteria</taxon>
        <taxon>Rhodospirillales</taxon>
        <taxon>Rhodospirillaceae</taxon>
        <taxon>Rhodospirillum</taxon>
    </lineage>
</organism>
<comment type="caution">
    <text evidence="10">Lacks conserved residue(s) required for the propagation of feature annotation.</text>
</comment>
<dbReference type="SUPFAM" id="SSF53623">
    <property type="entry name" value="MurD-like peptide ligases, catalytic domain"/>
    <property type="match status" value="1"/>
</dbReference>
<feature type="domain" description="Mur ligase C-terminal" evidence="13">
    <location>
        <begin position="343"/>
        <end position="459"/>
    </location>
</feature>
<dbReference type="HAMAP" id="MF_02019">
    <property type="entry name" value="MurF"/>
    <property type="match status" value="1"/>
</dbReference>
<keyword evidence="3 10" id="KW-0132">Cell division</keyword>
<comment type="subcellular location">
    <subcellularLocation>
        <location evidence="10 11">Cytoplasm</location>
    </subcellularLocation>
</comment>
<dbReference type="HOGENOM" id="CLU_031507_4_1_5"/>
<dbReference type="Pfam" id="PF01225">
    <property type="entry name" value="Mur_ligase"/>
    <property type="match status" value="1"/>
</dbReference>
<dbReference type="PATRIC" id="fig|269796.9.peg.1010"/>
<keyword evidence="7 10" id="KW-0573">Peptidoglycan synthesis</keyword>
<comment type="similarity">
    <text evidence="10">Belongs to the MurCDEF family. MurF subfamily.</text>
</comment>
<dbReference type="InterPro" id="IPR036615">
    <property type="entry name" value="Mur_ligase_C_dom_sf"/>
</dbReference>
<keyword evidence="5 10" id="KW-0067">ATP-binding</keyword>
<dbReference type="SUPFAM" id="SSF63418">
    <property type="entry name" value="MurE/MurF N-terminal domain"/>
    <property type="match status" value="1"/>
</dbReference>
<dbReference type="EnsemblBacteria" id="ABC21755">
    <property type="protein sequence ID" value="ABC21755"/>
    <property type="gene ID" value="Rru_A0954"/>
</dbReference>
<evidence type="ECO:0000256" key="2">
    <source>
        <dbReference type="ARBA" id="ARBA00022598"/>
    </source>
</evidence>
<evidence type="ECO:0000313" key="15">
    <source>
        <dbReference type="EMBL" id="ABC21755.1"/>
    </source>
</evidence>
<evidence type="ECO:0000256" key="7">
    <source>
        <dbReference type="ARBA" id="ARBA00022984"/>
    </source>
</evidence>
<dbReference type="EMBL" id="CP000230">
    <property type="protein sequence ID" value="ABC21755.1"/>
    <property type="molecule type" value="Genomic_DNA"/>
</dbReference>
<dbReference type="GO" id="GO:0008766">
    <property type="term" value="F:UDP-N-acetylmuramoylalanyl-D-glutamyl-2,6-diaminopimelate-D-alanyl-D-alanine ligase activity"/>
    <property type="evidence" value="ECO:0007669"/>
    <property type="project" value="RHEA"/>
</dbReference>
<dbReference type="GO" id="GO:0005737">
    <property type="term" value="C:cytoplasm"/>
    <property type="evidence" value="ECO:0007669"/>
    <property type="project" value="UniProtKB-SubCell"/>
</dbReference>